<dbReference type="InterPro" id="IPR006026">
    <property type="entry name" value="Peptidase_Metallo"/>
</dbReference>
<evidence type="ECO:0000313" key="5">
    <source>
        <dbReference type="Proteomes" id="UP001231518"/>
    </source>
</evidence>
<dbReference type="PRINTS" id="PR00480">
    <property type="entry name" value="ASTACIN"/>
</dbReference>
<protein>
    <recommendedName>
        <fullName evidence="2">Metalloendopeptidase</fullName>
        <ecNumber evidence="2">3.4.24.-</ecNumber>
    </recommendedName>
</protein>
<sequence length="299" mass="34059">MVRNVVIFVVLGLVSLVAAGPATGRSRQDIENFIQFLEGIKRGNANAEEFQARKQEFPLANDEEVSGRFQGDIELDDDDYEVMLLQYLQGRNGFTTNFIGPWPNNTLVFEFADGEFDDEHKAAIWDAVRDIEAHTCVKFRYRTPSDTVFVNMTGEPRGCSAQIGHRLIRGAHRLNLARNTVGVGCFRHATIVHEIMHSLGFVHMHTTHNRDEYVKIIEENITSGRENNFRLYEVSEVDNFGIDYDYVSCLHYSAFAFSANGEPTIVALQNVSDMGQRVYVTDSDWLRINRYYNCPGAWD</sequence>
<feature type="signal peptide" evidence="2">
    <location>
        <begin position="1"/>
        <end position="19"/>
    </location>
</feature>
<dbReference type="EC" id="3.4.24.-" evidence="2"/>
<dbReference type="Proteomes" id="UP001231518">
    <property type="component" value="Chromosome 5"/>
</dbReference>
<gene>
    <name evidence="4" type="ORF">PYW07_014820</name>
</gene>
<dbReference type="SUPFAM" id="SSF55486">
    <property type="entry name" value="Metalloproteases ('zincins'), catalytic domain"/>
    <property type="match status" value="1"/>
</dbReference>
<feature type="binding site" evidence="1">
    <location>
        <position position="203"/>
    </location>
    <ligand>
        <name>Zn(2+)</name>
        <dbReference type="ChEBI" id="CHEBI:29105"/>
        <note>catalytic</note>
    </ligand>
</feature>
<dbReference type="GO" id="GO:0008270">
    <property type="term" value="F:zinc ion binding"/>
    <property type="evidence" value="ECO:0007669"/>
    <property type="project" value="UniProtKB-UniRule"/>
</dbReference>
<dbReference type="SMART" id="SM00235">
    <property type="entry name" value="ZnMc"/>
    <property type="match status" value="1"/>
</dbReference>
<dbReference type="InterPro" id="IPR001506">
    <property type="entry name" value="Peptidase_M12A"/>
</dbReference>
<dbReference type="InterPro" id="IPR024079">
    <property type="entry name" value="MetalloPept_cat_dom_sf"/>
</dbReference>
<feature type="chain" id="PRO_5041774028" description="Metalloendopeptidase" evidence="2">
    <location>
        <begin position="20"/>
        <end position="299"/>
    </location>
</feature>
<name>A0AAD7Z1L5_MYTSE</name>
<feature type="active site" evidence="1">
    <location>
        <position position="194"/>
    </location>
</feature>
<accession>A0AAD7Z1L5</accession>
<evidence type="ECO:0000256" key="2">
    <source>
        <dbReference type="RuleBase" id="RU361183"/>
    </source>
</evidence>
<evidence type="ECO:0000313" key="4">
    <source>
        <dbReference type="EMBL" id="KAJ8734269.1"/>
    </source>
</evidence>
<keyword evidence="1 2" id="KW-0378">Hydrolase</keyword>
<keyword evidence="1 2" id="KW-0645">Protease</keyword>
<dbReference type="PROSITE" id="PS51864">
    <property type="entry name" value="ASTACIN"/>
    <property type="match status" value="1"/>
</dbReference>
<evidence type="ECO:0000259" key="3">
    <source>
        <dbReference type="PROSITE" id="PS51864"/>
    </source>
</evidence>
<feature type="binding site" evidence="1">
    <location>
        <position position="193"/>
    </location>
    <ligand>
        <name>Zn(2+)</name>
        <dbReference type="ChEBI" id="CHEBI:29105"/>
        <note>catalytic</note>
    </ligand>
</feature>
<proteinExistence type="predicted"/>
<dbReference type="EMBL" id="JARGEI010000003">
    <property type="protein sequence ID" value="KAJ8734269.1"/>
    <property type="molecule type" value="Genomic_DNA"/>
</dbReference>
<organism evidence="4 5">
    <name type="scientific">Mythimna separata</name>
    <name type="common">Oriental armyworm</name>
    <name type="synonym">Pseudaletia separata</name>
    <dbReference type="NCBI Taxonomy" id="271217"/>
    <lineage>
        <taxon>Eukaryota</taxon>
        <taxon>Metazoa</taxon>
        <taxon>Ecdysozoa</taxon>
        <taxon>Arthropoda</taxon>
        <taxon>Hexapoda</taxon>
        <taxon>Insecta</taxon>
        <taxon>Pterygota</taxon>
        <taxon>Neoptera</taxon>
        <taxon>Endopterygota</taxon>
        <taxon>Lepidoptera</taxon>
        <taxon>Glossata</taxon>
        <taxon>Ditrysia</taxon>
        <taxon>Noctuoidea</taxon>
        <taxon>Noctuidae</taxon>
        <taxon>Noctuinae</taxon>
        <taxon>Hadenini</taxon>
        <taxon>Mythimna</taxon>
    </lineage>
</organism>
<dbReference type="AlphaFoldDB" id="A0AAD7Z1L5"/>
<dbReference type="GO" id="GO:0006508">
    <property type="term" value="P:proteolysis"/>
    <property type="evidence" value="ECO:0007669"/>
    <property type="project" value="UniProtKB-KW"/>
</dbReference>
<evidence type="ECO:0000256" key="1">
    <source>
        <dbReference type="PROSITE-ProRule" id="PRU01211"/>
    </source>
</evidence>
<keyword evidence="2" id="KW-0732">Signal</keyword>
<comment type="caution">
    <text evidence="1">Lacks conserved residue(s) required for the propagation of feature annotation.</text>
</comment>
<dbReference type="Pfam" id="PF01400">
    <property type="entry name" value="Astacin"/>
    <property type="match status" value="1"/>
</dbReference>
<comment type="cofactor">
    <cofactor evidence="1 2">
        <name>Zn(2+)</name>
        <dbReference type="ChEBI" id="CHEBI:29105"/>
    </cofactor>
    <text evidence="1 2">Binds 1 zinc ion per subunit.</text>
</comment>
<dbReference type="PANTHER" id="PTHR10127">
    <property type="entry name" value="DISCOIDIN, CUB, EGF, LAMININ , AND ZINC METALLOPROTEASE DOMAIN CONTAINING"/>
    <property type="match status" value="1"/>
</dbReference>
<dbReference type="CDD" id="cd04280">
    <property type="entry name" value="ZnMc_astacin_like"/>
    <property type="match status" value="1"/>
</dbReference>
<comment type="caution">
    <text evidence="4">The sequence shown here is derived from an EMBL/GenBank/DDBJ whole genome shotgun (WGS) entry which is preliminary data.</text>
</comment>
<keyword evidence="1 2" id="KW-0862">Zinc</keyword>
<feature type="binding site" evidence="1">
    <location>
        <position position="197"/>
    </location>
    <ligand>
        <name>Zn(2+)</name>
        <dbReference type="ChEBI" id="CHEBI:29105"/>
        <note>catalytic</note>
    </ligand>
</feature>
<feature type="domain" description="Peptidase M12A" evidence="3">
    <location>
        <begin position="97"/>
        <end position="295"/>
    </location>
</feature>
<reference evidence="4" key="1">
    <citation type="submission" date="2023-03" db="EMBL/GenBank/DDBJ databases">
        <title>Chromosome-level genomes of two armyworms, Mythimna separata and Mythimna loreyi, provide insights into the biosynthesis and reception of sex pheromones.</title>
        <authorList>
            <person name="Zhao H."/>
        </authorList>
    </citation>
    <scope>NUCLEOTIDE SEQUENCE</scope>
    <source>
        <strain evidence="4">BeijingLab</strain>
        <tissue evidence="4">Pupa</tissue>
    </source>
</reference>
<dbReference type="GO" id="GO:0004222">
    <property type="term" value="F:metalloendopeptidase activity"/>
    <property type="evidence" value="ECO:0007669"/>
    <property type="project" value="UniProtKB-UniRule"/>
</dbReference>
<dbReference type="PANTHER" id="PTHR10127:SF814">
    <property type="entry name" value="MEPRIN A SUBUNIT BETA"/>
    <property type="match status" value="1"/>
</dbReference>
<dbReference type="InterPro" id="IPR034035">
    <property type="entry name" value="Astacin-like_dom"/>
</dbReference>
<dbReference type="Gene3D" id="3.40.390.10">
    <property type="entry name" value="Collagenase (Catalytic Domain)"/>
    <property type="match status" value="1"/>
</dbReference>
<keyword evidence="1 2" id="KW-0482">Metalloprotease</keyword>
<keyword evidence="1 2" id="KW-0479">Metal-binding</keyword>
<keyword evidence="5" id="KW-1185">Reference proteome</keyword>